<dbReference type="Gene3D" id="3.30.70.660">
    <property type="entry name" value="Pseudouridine synthase I, catalytic domain, C-terminal subdomain"/>
    <property type="match status" value="1"/>
</dbReference>
<dbReference type="InterPro" id="IPR001406">
    <property type="entry name" value="PsdUridine_synth_TruA"/>
</dbReference>
<accession>A0A507C035</accession>
<evidence type="ECO:0000256" key="1">
    <source>
        <dbReference type="ARBA" id="ARBA00009375"/>
    </source>
</evidence>
<feature type="domain" description="Pseudouridine synthase I TruA alpha/beta" evidence="5">
    <location>
        <begin position="207"/>
        <end position="317"/>
    </location>
</feature>
<evidence type="ECO:0000313" key="7">
    <source>
        <dbReference type="Proteomes" id="UP000319731"/>
    </source>
</evidence>
<dbReference type="GO" id="GO:0031119">
    <property type="term" value="P:tRNA pseudouridine synthesis"/>
    <property type="evidence" value="ECO:0007669"/>
    <property type="project" value="TreeGrafter"/>
</dbReference>
<reference evidence="6 7" key="1">
    <citation type="journal article" date="2019" name="Sci. Rep.">
        <title>Comparative genomics of chytrid fungi reveal insights into the obligate biotrophic and pathogenic lifestyle of Synchytrium endobioticum.</title>
        <authorList>
            <person name="van de Vossenberg B.T.L.H."/>
            <person name="Warris S."/>
            <person name="Nguyen H.D.T."/>
            <person name="van Gent-Pelzer M.P.E."/>
            <person name="Joly D.L."/>
            <person name="van de Geest H.C."/>
            <person name="Bonants P.J.M."/>
            <person name="Smith D.S."/>
            <person name="Levesque C.A."/>
            <person name="van der Lee T.A.J."/>
        </authorList>
    </citation>
    <scope>NUCLEOTIDE SEQUENCE [LARGE SCALE GENOMIC DNA]</scope>
    <source>
        <strain evidence="6 7">JEL517</strain>
    </source>
</reference>
<evidence type="ECO:0000256" key="3">
    <source>
        <dbReference type="ARBA" id="ARBA00023235"/>
    </source>
</evidence>
<proteinExistence type="inferred from homology"/>
<name>A0A507C035_9FUNG</name>
<organism evidence="6 7">
    <name type="scientific">Synchytrium microbalum</name>
    <dbReference type="NCBI Taxonomy" id="1806994"/>
    <lineage>
        <taxon>Eukaryota</taxon>
        <taxon>Fungi</taxon>
        <taxon>Fungi incertae sedis</taxon>
        <taxon>Chytridiomycota</taxon>
        <taxon>Chytridiomycota incertae sedis</taxon>
        <taxon>Chytridiomycetes</taxon>
        <taxon>Synchytriales</taxon>
        <taxon>Synchytriaceae</taxon>
        <taxon>Synchytrium</taxon>
    </lineage>
</organism>
<dbReference type="InterPro" id="IPR020103">
    <property type="entry name" value="PsdUridine_synth_cat_dom_sf"/>
</dbReference>
<dbReference type="STRING" id="1806994.A0A507C035"/>
<keyword evidence="7" id="KW-1185">Reference proteome</keyword>
<evidence type="ECO:0000256" key="2">
    <source>
        <dbReference type="ARBA" id="ARBA00022694"/>
    </source>
</evidence>
<dbReference type="InterPro" id="IPR020097">
    <property type="entry name" value="PsdUridine_synth_TruA_a/b_dom"/>
</dbReference>
<dbReference type="Gene3D" id="3.30.70.580">
    <property type="entry name" value="Pseudouridine synthase I, catalytic domain, N-terminal subdomain"/>
    <property type="match status" value="1"/>
</dbReference>
<dbReference type="NCBIfam" id="TIGR00071">
    <property type="entry name" value="hisT_truA"/>
    <property type="match status" value="1"/>
</dbReference>
<dbReference type="SUPFAM" id="SSF55120">
    <property type="entry name" value="Pseudouridine synthase"/>
    <property type="match status" value="1"/>
</dbReference>
<dbReference type="GO" id="GO:1990481">
    <property type="term" value="P:mRNA pseudouridine synthesis"/>
    <property type="evidence" value="ECO:0007669"/>
    <property type="project" value="TreeGrafter"/>
</dbReference>
<dbReference type="OrthoDB" id="25767at2759"/>
<protein>
    <recommendedName>
        <fullName evidence="4">tRNA pseudouridine synthase</fullName>
        <ecNumber evidence="4">5.4.99.12</ecNumber>
    </recommendedName>
</protein>
<evidence type="ECO:0000256" key="4">
    <source>
        <dbReference type="RuleBase" id="RU003792"/>
    </source>
</evidence>
<dbReference type="GO" id="GO:0160147">
    <property type="term" value="F:tRNA pseudouridine(38-40) synthase activity"/>
    <property type="evidence" value="ECO:0007669"/>
    <property type="project" value="UniProtKB-EC"/>
</dbReference>
<dbReference type="EC" id="5.4.99.12" evidence="4"/>
<evidence type="ECO:0000259" key="5">
    <source>
        <dbReference type="Pfam" id="PF01416"/>
    </source>
</evidence>
<dbReference type="GeneID" id="42006496"/>
<dbReference type="InterPro" id="IPR020095">
    <property type="entry name" value="PsdUridine_synth_TruA_C"/>
</dbReference>
<dbReference type="GO" id="GO:0005634">
    <property type="term" value="C:nucleus"/>
    <property type="evidence" value="ECO:0007669"/>
    <property type="project" value="TreeGrafter"/>
</dbReference>
<comment type="similarity">
    <text evidence="1 4">Belongs to the tRNA pseudouridine synthase TruA family.</text>
</comment>
<comment type="caution">
    <text evidence="6">The sequence shown here is derived from an EMBL/GenBank/DDBJ whole genome shotgun (WGS) entry which is preliminary data.</text>
</comment>
<dbReference type="GO" id="GO:0005737">
    <property type="term" value="C:cytoplasm"/>
    <property type="evidence" value="ECO:0007669"/>
    <property type="project" value="TreeGrafter"/>
</dbReference>
<dbReference type="PANTHER" id="PTHR11142:SF5">
    <property type="entry name" value="TRNA PSEUDOURIDINE(38_39) SYNTHASE"/>
    <property type="match status" value="1"/>
</dbReference>
<comment type="catalytic activity">
    <reaction evidence="4">
        <text>uridine(38/39/40) in tRNA = pseudouridine(38/39/40) in tRNA</text>
        <dbReference type="Rhea" id="RHEA:22376"/>
        <dbReference type="Rhea" id="RHEA-COMP:10085"/>
        <dbReference type="Rhea" id="RHEA-COMP:10087"/>
        <dbReference type="ChEBI" id="CHEBI:65314"/>
        <dbReference type="ChEBI" id="CHEBI:65315"/>
        <dbReference type="EC" id="5.4.99.12"/>
    </reaction>
</comment>
<dbReference type="RefSeq" id="XP_031022850.1">
    <property type="nucleotide sequence ID" value="XM_031171199.1"/>
</dbReference>
<dbReference type="GO" id="GO:0003723">
    <property type="term" value="F:RNA binding"/>
    <property type="evidence" value="ECO:0007669"/>
    <property type="project" value="InterPro"/>
</dbReference>
<gene>
    <name evidence="6" type="ORF">SmJEL517_g05273</name>
</gene>
<dbReference type="InterPro" id="IPR020094">
    <property type="entry name" value="TruA/RsuA/RluB/E/F_N"/>
</dbReference>
<keyword evidence="3 4" id="KW-0413">Isomerase</keyword>
<dbReference type="PANTHER" id="PTHR11142">
    <property type="entry name" value="PSEUDOURIDYLATE SYNTHASE"/>
    <property type="match status" value="1"/>
</dbReference>
<dbReference type="EMBL" id="QEAO01000045">
    <property type="protein sequence ID" value="TPX31414.1"/>
    <property type="molecule type" value="Genomic_DNA"/>
</dbReference>
<sequence length="421" mass="47943">MKPSKAAKVLSAAKLRPFDFSSTTKRNVGLLISYHGAGFRGLARQPKYINTIEERIVEALITTRLIGPEINEHQTSLDKAARTDKGVSSSHNVVSLWLRSNSKEANPDLGIYPFMSRTCNDLPSKKGHAPLATSRTGVESRLDIDDASIKQELPYVVMLNRHLPPTIRILAWSPVSGFDARRHALQRTYEYSFPAHGIDLELLTRATDRFVGTHDFSYFTDYSKSSKTNIRTISEMTIREEVYGSIRLFVVTIKAPSFVWHQIRNMMTVLIRVGQGLESEEVITQMLETKPEKDAKTRPLFGMASPLPLILTNVEYPPSSVKWSFPEKNVEYPPSSVNWIKSVSSKKEDFRSRLIIEAQREEFRAVMEARFWKTVGLHWKNEADVSQNTVMWHDEQIVKSLRGSGAYVPILHRPYRPWGPQ</sequence>
<dbReference type="Pfam" id="PF01416">
    <property type="entry name" value="PseudoU_synth_1"/>
    <property type="match status" value="1"/>
</dbReference>
<keyword evidence="2 4" id="KW-0819">tRNA processing</keyword>
<dbReference type="Proteomes" id="UP000319731">
    <property type="component" value="Unassembled WGS sequence"/>
</dbReference>
<evidence type="ECO:0000313" key="6">
    <source>
        <dbReference type="EMBL" id="TPX31414.1"/>
    </source>
</evidence>
<dbReference type="AlphaFoldDB" id="A0A507C035"/>
<dbReference type="HAMAP" id="MF_00171">
    <property type="entry name" value="TruA"/>
    <property type="match status" value="1"/>
</dbReference>